<accession>A0A917EBZ9</accession>
<sequence length="148" mass="15623">MGRYNKINRGPASETLPQAHEAICDTSVLPGTVVARSGGKFVPATASTRGRMFVVQDNYLAQKPVETAWPAGDRIVALELLDEQSFAALIPTGNNIALDAELAVNANGRLVAAVSGNQVIAFAGEAYNNTSGSDQLIAVRPARNYIKP</sequence>
<organism evidence="1 2">
    <name type="scientific">Aureimonas endophytica</name>
    <dbReference type="NCBI Taxonomy" id="2027858"/>
    <lineage>
        <taxon>Bacteria</taxon>
        <taxon>Pseudomonadati</taxon>
        <taxon>Pseudomonadota</taxon>
        <taxon>Alphaproteobacteria</taxon>
        <taxon>Hyphomicrobiales</taxon>
        <taxon>Aurantimonadaceae</taxon>
        <taxon>Aureimonas</taxon>
    </lineage>
</organism>
<dbReference type="AlphaFoldDB" id="A0A917EBZ9"/>
<reference evidence="1" key="1">
    <citation type="journal article" date="2014" name="Int. J. Syst. Evol. Microbiol.">
        <title>Complete genome sequence of Corynebacterium casei LMG S-19264T (=DSM 44701T), isolated from a smear-ripened cheese.</title>
        <authorList>
            <consortium name="US DOE Joint Genome Institute (JGI-PGF)"/>
            <person name="Walter F."/>
            <person name="Albersmeier A."/>
            <person name="Kalinowski J."/>
            <person name="Ruckert C."/>
        </authorList>
    </citation>
    <scope>NUCLEOTIDE SEQUENCE</scope>
    <source>
        <strain evidence="1">CGMCC 1.15367</strain>
    </source>
</reference>
<keyword evidence="2" id="KW-1185">Reference proteome</keyword>
<reference evidence="1" key="2">
    <citation type="submission" date="2020-09" db="EMBL/GenBank/DDBJ databases">
        <authorList>
            <person name="Sun Q."/>
            <person name="Zhou Y."/>
        </authorList>
    </citation>
    <scope>NUCLEOTIDE SEQUENCE</scope>
    <source>
        <strain evidence="1">CGMCC 1.15367</strain>
    </source>
</reference>
<proteinExistence type="predicted"/>
<protein>
    <submittedName>
        <fullName evidence="1">Uncharacterized protein</fullName>
    </submittedName>
</protein>
<dbReference type="RefSeq" id="WP_188911951.1">
    <property type="nucleotide sequence ID" value="NZ_BMIQ01000008.1"/>
</dbReference>
<dbReference type="Proteomes" id="UP000644699">
    <property type="component" value="Unassembled WGS sequence"/>
</dbReference>
<comment type="caution">
    <text evidence="1">The sequence shown here is derived from an EMBL/GenBank/DDBJ whole genome shotgun (WGS) entry which is preliminary data.</text>
</comment>
<dbReference type="EMBL" id="BMIQ01000008">
    <property type="protein sequence ID" value="GGE18259.1"/>
    <property type="molecule type" value="Genomic_DNA"/>
</dbReference>
<evidence type="ECO:0000313" key="2">
    <source>
        <dbReference type="Proteomes" id="UP000644699"/>
    </source>
</evidence>
<evidence type="ECO:0000313" key="1">
    <source>
        <dbReference type="EMBL" id="GGE18259.1"/>
    </source>
</evidence>
<gene>
    <name evidence="1" type="ORF">GCM10011390_41760</name>
</gene>
<name>A0A917EBZ9_9HYPH</name>